<accession>A0A0L0V5B2</accession>
<dbReference type="PROSITE" id="PS50294">
    <property type="entry name" value="WD_REPEATS_REGION"/>
    <property type="match status" value="1"/>
</dbReference>
<dbReference type="STRING" id="1165861.A0A0L0V5B2"/>
<reference evidence="9" key="1">
    <citation type="submission" date="2014-03" db="EMBL/GenBank/DDBJ databases">
        <title>The Genome Sequence of Puccinia striiformis f. sp. tritici PST-78.</title>
        <authorList>
            <consortium name="The Broad Institute Genome Sequencing Platform"/>
            <person name="Cuomo C."/>
            <person name="Hulbert S."/>
            <person name="Chen X."/>
            <person name="Walker B."/>
            <person name="Young S.K."/>
            <person name="Zeng Q."/>
            <person name="Gargeya S."/>
            <person name="Fitzgerald M."/>
            <person name="Haas B."/>
            <person name="Abouelleil A."/>
            <person name="Alvarado L."/>
            <person name="Arachchi H.M."/>
            <person name="Berlin A.M."/>
            <person name="Chapman S.B."/>
            <person name="Goldberg J."/>
            <person name="Griggs A."/>
            <person name="Gujja S."/>
            <person name="Hansen M."/>
            <person name="Howarth C."/>
            <person name="Imamovic A."/>
            <person name="Larimer J."/>
            <person name="McCowan C."/>
            <person name="Montmayeur A."/>
            <person name="Murphy C."/>
            <person name="Neiman D."/>
            <person name="Pearson M."/>
            <person name="Priest M."/>
            <person name="Roberts A."/>
            <person name="Saif S."/>
            <person name="Shea T."/>
            <person name="Sisk P."/>
            <person name="Sykes S."/>
            <person name="Wortman J."/>
            <person name="Nusbaum C."/>
            <person name="Birren B."/>
        </authorList>
    </citation>
    <scope>NUCLEOTIDE SEQUENCE [LARGE SCALE GENOMIC DNA]</scope>
    <source>
        <strain evidence="9">race PST-78</strain>
    </source>
</reference>
<keyword evidence="2 6" id="KW-0853">WD repeat</keyword>
<dbReference type="PROSITE" id="PS00678">
    <property type="entry name" value="WD_REPEATS_1"/>
    <property type="match status" value="1"/>
</dbReference>
<dbReference type="Pfam" id="PF00400">
    <property type="entry name" value="WD40"/>
    <property type="match status" value="1"/>
</dbReference>
<dbReference type="GO" id="GO:0030674">
    <property type="term" value="F:protein-macromolecule adaptor activity"/>
    <property type="evidence" value="ECO:0007669"/>
    <property type="project" value="TreeGrafter"/>
</dbReference>
<dbReference type="GO" id="GO:0005634">
    <property type="term" value="C:nucleus"/>
    <property type="evidence" value="ECO:0007669"/>
    <property type="project" value="TreeGrafter"/>
</dbReference>
<feature type="region of interest" description="Disordered" evidence="7">
    <location>
        <begin position="1"/>
        <end position="46"/>
    </location>
</feature>
<gene>
    <name evidence="8" type="ORF">PSTG_12433</name>
</gene>
<comment type="similarity">
    <text evidence="5">Belongs to the WD repeat cdt2 family.</text>
</comment>
<evidence type="ECO:0000313" key="9">
    <source>
        <dbReference type="Proteomes" id="UP000054564"/>
    </source>
</evidence>
<feature type="repeat" description="WD" evidence="6">
    <location>
        <begin position="286"/>
        <end position="321"/>
    </location>
</feature>
<evidence type="ECO:0000256" key="4">
    <source>
        <dbReference type="ARBA" id="ARBA00022786"/>
    </source>
</evidence>
<dbReference type="OrthoDB" id="2096344at2759"/>
<sequence>MSYLWSDSTNPPSSPIGARKQQEQPYPTPEQELSARPRSRASRPRTYRQATISECLNRFTTSSPLASSSSSPSYIRPTLAPIDFNQHTRIAKRLKFDDDDDDKTIKLNTDQDFNCLSEPFLDDEHQDLPPRRNRSRIIHQSTYDPIIDFESSSRKRANTLGLKRVQSLHSDPSTQTIKMWNHEYQNGHEFPFSLVFNNAAKNRAPGRPPAPEEMMATASALGTISLYNPSYKGSLENQLPITTFQGIQNGIFALAFSGSDKILGTGSGAQISEIFDIETGNCLGRLQDHKGTVKTIEFHPDHHHLILTGSRDGSIKLWDLRIISSNLISHDGSPFHSPVITIKNAHDEKFIGKKRRKGVNLPSVSSVLWSRIRDHQLYSAGSSNGVVKLWDIRKKTPFSSKAHPLPLEETIDQTQTDFEESGENENPTQRPHGISSLVTSQDGARLYTLGTDSVIRTHDGLHLSRPPTHQLSSYKHPQMISTSLYLKLSISQDDRFLANSTSTGQIFIWDTSALSNSDPVILDNAHSKEICGLDFWNNGLGSCSDDSDIKIWSYSDTQFLS</sequence>
<dbReference type="PANTHER" id="PTHR22852">
    <property type="entry name" value="LETHAL 2 DENTICLELESS PROTEIN RETINOIC ACID-REGULATED NUCLEAR MATRIX-ASSOCIATED PROTEIN"/>
    <property type="match status" value="1"/>
</dbReference>
<dbReference type="InterPro" id="IPR015943">
    <property type="entry name" value="WD40/YVTN_repeat-like_dom_sf"/>
</dbReference>
<keyword evidence="4" id="KW-0833">Ubl conjugation pathway</keyword>
<dbReference type="InterPro" id="IPR036322">
    <property type="entry name" value="WD40_repeat_dom_sf"/>
</dbReference>
<protein>
    <recommendedName>
        <fullName evidence="10">Anaphase-promoting complex subunit 4 WD40 domain-containing protein</fullName>
    </recommendedName>
</protein>
<comment type="pathway">
    <text evidence="1">Protein modification; protein ubiquitination.</text>
</comment>
<dbReference type="PANTHER" id="PTHR22852:SF0">
    <property type="entry name" value="DENTICLELESS PROTEIN HOMOLOG"/>
    <property type="match status" value="1"/>
</dbReference>
<dbReference type="PROSITE" id="PS50082">
    <property type="entry name" value="WD_REPEATS_2"/>
    <property type="match status" value="1"/>
</dbReference>
<feature type="compositionally biased region" description="Low complexity" evidence="7">
    <location>
        <begin position="23"/>
        <end position="36"/>
    </location>
</feature>
<dbReference type="PRINTS" id="PR00320">
    <property type="entry name" value="GPROTEINBRPT"/>
</dbReference>
<dbReference type="InterPro" id="IPR019775">
    <property type="entry name" value="WD40_repeat_CS"/>
</dbReference>
<dbReference type="SUPFAM" id="SSF50978">
    <property type="entry name" value="WD40 repeat-like"/>
    <property type="match status" value="1"/>
</dbReference>
<evidence type="ECO:0000313" key="8">
    <source>
        <dbReference type="EMBL" id="KNE94204.1"/>
    </source>
</evidence>
<dbReference type="Proteomes" id="UP000054564">
    <property type="component" value="Unassembled WGS sequence"/>
</dbReference>
<evidence type="ECO:0000256" key="6">
    <source>
        <dbReference type="PROSITE-ProRule" id="PRU00221"/>
    </source>
</evidence>
<dbReference type="InterPro" id="IPR001680">
    <property type="entry name" value="WD40_rpt"/>
</dbReference>
<evidence type="ECO:0000256" key="7">
    <source>
        <dbReference type="SAM" id="MobiDB-lite"/>
    </source>
</evidence>
<dbReference type="SMART" id="SM00320">
    <property type="entry name" value="WD40"/>
    <property type="match status" value="6"/>
</dbReference>
<feature type="compositionally biased region" description="Basic residues" evidence="7">
    <location>
        <begin position="37"/>
        <end position="46"/>
    </location>
</feature>
<keyword evidence="3" id="KW-0677">Repeat</keyword>
<dbReference type="Gene3D" id="2.130.10.10">
    <property type="entry name" value="YVTN repeat-like/Quinoprotein amine dehydrogenase"/>
    <property type="match status" value="2"/>
</dbReference>
<evidence type="ECO:0000256" key="3">
    <source>
        <dbReference type="ARBA" id="ARBA00022737"/>
    </source>
</evidence>
<name>A0A0L0V5B2_9BASI</name>
<keyword evidence="9" id="KW-1185">Reference proteome</keyword>
<feature type="region of interest" description="Disordered" evidence="7">
    <location>
        <begin position="415"/>
        <end position="436"/>
    </location>
</feature>
<evidence type="ECO:0008006" key="10">
    <source>
        <dbReference type="Google" id="ProtNLM"/>
    </source>
</evidence>
<evidence type="ECO:0000256" key="2">
    <source>
        <dbReference type="ARBA" id="ARBA00022574"/>
    </source>
</evidence>
<evidence type="ECO:0000256" key="1">
    <source>
        <dbReference type="ARBA" id="ARBA00004906"/>
    </source>
</evidence>
<dbReference type="InterPro" id="IPR051865">
    <property type="entry name" value="WD-repeat_CDT2_adapter"/>
</dbReference>
<feature type="compositionally biased region" description="Polar residues" evidence="7">
    <location>
        <begin position="1"/>
        <end position="11"/>
    </location>
</feature>
<dbReference type="GO" id="GO:0043161">
    <property type="term" value="P:proteasome-mediated ubiquitin-dependent protein catabolic process"/>
    <property type="evidence" value="ECO:0007669"/>
    <property type="project" value="TreeGrafter"/>
</dbReference>
<dbReference type="AlphaFoldDB" id="A0A0L0V5B2"/>
<comment type="caution">
    <text evidence="8">The sequence shown here is derived from an EMBL/GenBank/DDBJ whole genome shotgun (WGS) entry which is preliminary data.</text>
</comment>
<dbReference type="EMBL" id="AJIL01000121">
    <property type="protein sequence ID" value="KNE94204.1"/>
    <property type="molecule type" value="Genomic_DNA"/>
</dbReference>
<proteinExistence type="inferred from homology"/>
<organism evidence="8 9">
    <name type="scientific">Puccinia striiformis f. sp. tritici PST-78</name>
    <dbReference type="NCBI Taxonomy" id="1165861"/>
    <lineage>
        <taxon>Eukaryota</taxon>
        <taxon>Fungi</taxon>
        <taxon>Dikarya</taxon>
        <taxon>Basidiomycota</taxon>
        <taxon>Pucciniomycotina</taxon>
        <taxon>Pucciniomycetes</taxon>
        <taxon>Pucciniales</taxon>
        <taxon>Pucciniaceae</taxon>
        <taxon>Puccinia</taxon>
    </lineage>
</organism>
<dbReference type="InterPro" id="IPR020472">
    <property type="entry name" value="WD40_PAC1"/>
</dbReference>
<evidence type="ECO:0000256" key="5">
    <source>
        <dbReference type="ARBA" id="ARBA00038344"/>
    </source>
</evidence>